<dbReference type="Gene3D" id="2.40.170.20">
    <property type="entry name" value="TonB-dependent receptor, beta-barrel domain"/>
    <property type="match status" value="1"/>
</dbReference>
<dbReference type="Pfam" id="PF07715">
    <property type="entry name" value="Plug"/>
    <property type="match status" value="1"/>
</dbReference>
<dbReference type="GO" id="GO:0006826">
    <property type="term" value="P:iron ion transport"/>
    <property type="evidence" value="ECO:0007669"/>
    <property type="project" value="UniProtKB-KW"/>
</dbReference>
<gene>
    <name evidence="15" type="ORF">GCM10010960_07700</name>
</gene>
<evidence type="ECO:0000259" key="13">
    <source>
        <dbReference type="Pfam" id="PF00593"/>
    </source>
</evidence>
<evidence type="ECO:0000256" key="4">
    <source>
        <dbReference type="ARBA" id="ARBA00022496"/>
    </source>
</evidence>
<dbReference type="Proteomes" id="UP000632858">
    <property type="component" value="Unassembled WGS sequence"/>
</dbReference>
<evidence type="ECO:0000256" key="7">
    <source>
        <dbReference type="ARBA" id="ARBA00023065"/>
    </source>
</evidence>
<evidence type="ECO:0000256" key="2">
    <source>
        <dbReference type="ARBA" id="ARBA00022448"/>
    </source>
</evidence>
<comment type="subcellular location">
    <subcellularLocation>
        <location evidence="1">Cell outer membrane</location>
        <topology evidence="1">Multi-pass membrane protein</topology>
    </subcellularLocation>
</comment>
<feature type="chain" id="PRO_5037387657" evidence="12">
    <location>
        <begin position="33"/>
        <end position="855"/>
    </location>
</feature>
<keyword evidence="5" id="KW-0812">Transmembrane</keyword>
<dbReference type="PANTHER" id="PTHR32552:SF81">
    <property type="entry name" value="TONB-DEPENDENT OUTER MEMBRANE RECEPTOR"/>
    <property type="match status" value="1"/>
</dbReference>
<comment type="similarity">
    <text evidence="11">Belongs to the TonB-dependent receptor family.</text>
</comment>
<evidence type="ECO:0000256" key="6">
    <source>
        <dbReference type="ARBA" id="ARBA00023004"/>
    </source>
</evidence>
<dbReference type="InterPro" id="IPR012910">
    <property type="entry name" value="Plug_dom"/>
</dbReference>
<keyword evidence="4" id="KW-0410">Iron transport</keyword>
<dbReference type="RefSeq" id="WP_188447921.1">
    <property type="nucleotide sequence ID" value="NZ_BMFO01000001.1"/>
</dbReference>
<evidence type="ECO:0000313" key="16">
    <source>
        <dbReference type="Proteomes" id="UP000632858"/>
    </source>
</evidence>
<keyword evidence="2" id="KW-0813">Transport</keyword>
<keyword evidence="7" id="KW-0406">Ion transport</keyword>
<keyword evidence="16" id="KW-1185">Reference proteome</keyword>
<dbReference type="InterPro" id="IPR010916">
    <property type="entry name" value="TonB_box_CS"/>
</dbReference>
<keyword evidence="8 11" id="KW-0798">TonB box</keyword>
<dbReference type="GO" id="GO:0009279">
    <property type="term" value="C:cell outer membrane"/>
    <property type="evidence" value="ECO:0007669"/>
    <property type="project" value="UniProtKB-SubCell"/>
</dbReference>
<dbReference type="InterPro" id="IPR036942">
    <property type="entry name" value="Beta-barrel_TonB_sf"/>
</dbReference>
<keyword evidence="10" id="KW-0998">Cell outer membrane</keyword>
<evidence type="ECO:0000256" key="12">
    <source>
        <dbReference type="SAM" id="SignalP"/>
    </source>
</evidence>
<dbReference type="InterPro" id="IPR039426">
    <property type="entry name" value="TonB-dep_rcpt-like"/>
</dbReference>
<sequence>MKTPNKGKTRAAAARLPLTAAIYVALTAAAMAEDQAAVEEKKAVLDTVTVTAQKRTENLQEVPISIQVLGTQKLAEMNVNDFDDYAKLLPALSYTQGEGGGSDPYMRGVVSGGDGNHSGPSPSVGIYLDEQPVTGVGGSIEPHIYDIERVEALAGPQGTLYGASSQSGTIKIITNKPDASGFAAGYGLEVNSLTNGGTGHVLEGFLNAPITDNAAIRVVAWNKHEAGWIDNVYNERTFPTSGITDDNADFVEKDYNDSHTVGARAALKIDLGENWSIMPTIMHQTEKTGGSFAFDPVVGDLEISRYYPESLTDKWTQAALTVTGKVGNFDLVYSFSNLDRDTASESDYSDYGFWYDVVSGYGAYAYDNNYEYINPSQFIQSSGEQKKRSHEIRISSPQDQRFRFIAGYFQIDQYRDIQERYLIADWYDGYEVTGWEDTIWLTKQDRRDSERAVFGEFSFDFTDKLTATAGFRHFESESSIRGFFGFSRAFSSQGSRPGNQRYGEAGCAFVHGSTDPADWPKFNGAPCEFITNPDGSLGKTTEESGTLGKFNLTYKIDDSKLIYGTWSEGYRPGGINRRATLPAYLSDYLTNWELGWKTSWMDNRLTFNGALFRQEWKDFQFTILGQNGLTEIKNANQAQIDGLEMDVNFAATYNLQLSAGVAFYDAKLTENYCGATLNGSPITECPVGSSLLTDAGPLDFAGGPEAPKGTRLPVTAKFKGNLTARYTFDWNGYEPFIQGSMVYEGKRTSDLRTLLYDNDHEDFINNDILGSMPSYMMFDLSAGIRKDNWTLNLYVKNLFDERAEFNRFVMCPDTVCGNAFPGNNAFPAPSEYANGQVYTVAAQPRTIGLRFSQEF</sequence>
<organism evidence="15 16">
    <name type="scientific">Arenimonas maotaiensis</name>
    <dbReference type="NCBI Taxonomy" id="1446479"/>
    <lineage>
        <taxon>Bacteria</taxon>
        <taxon>Pseudomonadati</taxon>
        <taxon>Pseudomonadota</taxon>
        <taxon>Gammaproteobacteria</taxon>
        <taxon>Lysobacterales</taxon>
        <taxon>Lysobacteraceae</taxon>
        <taxon>Arenimonas</taxon>
    </lineage>
</organism>
<evidence type="ECO:0000256" key="1">
    <source>
        <dbReference type="ARBA" id="ARBA00004571"/>
    </source>
</evidence>
<reference evidence="15" key="1">
    <citation type="journal article" date="2014" name="Int. J. Syst. Evol. Microbiol.">
        <title>Complete genome sequence of Corynebacterium casei LMG S-19264T (=DSM 44701T), isolated from a smear-ripened cheese.</title>
        <authorList>
            <consortium name="US DOE Joint Genome Institute (JGI-PGF)"/>
            <person name="Walter F."/>
            <person name="Albersmeier A."/>
            <person name="Kalinowski J."/>
            <person name="Ruckert C."/>
        </authorList>
    </citation>
    <scope>NUCLEOTIDE SEQUENCE</scope>
    <source>
        <strain evidence="15">CGMCC 1.12726</strain>
    </source>
</reference>
<evidence type="ECO:0000256" key="10">
    <source>
        <dbReference type="ARBA" id="ARBA00023237"/>
    </source>
</evidence>
<proteinExistence type="inferred from homology"/>
<dbReference type="AlphaFoldDB" id="A0A917CGJ6"/>
<name>A0A917CGJ6_9GAMM</name>
<keyword evidence="9 11" id="KW-0472">Membrane</keyword>
<evidence type="ECO:0000256" key="11">
    <source>
        <dbReference type="RuleBase" id="RU003357"/>
    </source>
</evidence>
<evidence type="ECO:0000259" key="14">
    <source>
        <dbReference type="Pfam" id="PF07715"/>
    </source>
</evidence>
<evidence type="ECO:0000256" key="3">
    <source>
        <dbReference type="ARBA" id="ARBA00022452"/>
    </source>
</evidence>
<keyword evidence="12" id="KW-0732">Signal</keyword>
<comment type="caution">
    <text evidence="15">The sequence shown here is derived from an EMBL/GenBank/DDBJ whole genome shotgun (WGS) entry which is preliminary data.</text>
</comment>
<feature type="domain" description="TonB-dependent receptor plug" evidence="14">
    <location>
        <begin position="59"/>
        <end position="169"/>
    </location>
</feature>
<protein>
    <submittedName>
        <fullName evidence="15">TonB-dependent receptor</fullName>
    </submittedName>
</protein>
<evidence type="ECO:0000256" key="8">
    <source>
        <dbReference type="ARBA" id="ARBA00023077"/>
    </source>
</evidence>
<evidence type="ECO:0000256" key="9">
    <source>
        <dbReference type="ARBA" id="ARBA00023136"/>
    </source>
</evidence>
<dbReference type="EMBL" id="BMFO01000001">
    <property type="protein sequence ID" value="GGF88235.1"/>
    <property type="molecule type" value="Genomic_DNA"/>
</dbReference>
<feature type="signal peptide" evidence="12">
    <location>
        <begin position="1"/>
        <end position="32"/>
    </location>
</feature>
<dbReference type="SUPFAM" id="SSF56935">
    <property type="entry name" value="Porins"/>
    <property type="match status" value="1"/>
</dbReference>
<dbReference type="PROSITE" id="PS00430">
    <property type="entry name" value="TONB_DEPENDENT_REC_1"/>
    <property type="match status" value="1"/>
</dbReference>
<evidence type="ECO:0000313" key="15">
    <source>
        <dbReference type="EMBL" id="GGF88235.1"/>
    </source>
</evidence>
<keyword evidence="3" id="KW-1134">Transmembrane beta strand</keyword>
<keyword evidence="6" id="KW-0408">Iron</keyword>
<dbReference type="InterPro" id="IPR000531">
    <property type="entry name" value="Beta-barrel_TonB"/>
</dbReference>
<keyword evidence="15" id="KW-0675">Receptor</keyword>
<reference evidence="15" key="2">
    <citation type="submission" date="2020-09" db="EMBL/GenBank/DDBJ databases">
        <authorList>
            <person name="Sun Q."/>
            <person name="Zhou Y."/>
        </authorList>
    </citation>
    <scope>NUCLEOTIDE SEQUENCE</scope>
    <source>
        <strain evidence="15">CGMCC 1.12726</strain>
    </source>
</reference>
<evidence type="ECO:0000256" key="5">
    <source>
        <dbReference type="ARBA" id="ARBA00022692"/>
    </source>
</evidence>
<dbReference type="PANTHER" id="PTHR32552">
    <property type="entry name" value="FERRICHROME IRON RECEPTOR-RELATED"/>
    <property type="match status" value="1"/>
</dbReference>
<feature type="domain" description="TonB-dependent receptor-like beta-barrel" evidence="13">
    <location>
        <begin position="312"/>
        <end position="798"/>
    </location>
</feature>
<dbReference type="Pfam" id="PF00593">
    <property type="entry name" value="TonB_dep_Rec_b-barrel"/>
    <property type="match status" value="1"/>
</dbReference>
<accession>A0A917CGJ6</accession>